<gene>
    <name evidence="2" type="ORF">SAMCFNEI73_pB0415</name>
</gene>
<proteinExistence type="predicted"/>
<keyword evidence="2" id="KW-0614">Plasmid</keyword>
<protein>
    <submittedName>
        <fullName evidence="2">Uncharacterized protein</fullName>
    </submittedName>
</protein>
<evidence type="ECO:0000256" key="1">
    <source>
        <dbReference type="SAM" id="MobiDB-lite"/>
    </source>
</evidence>
<dbReference type="KEGG" id="same:SAMCFNEI73_pB0415"/>
<dbReference type="EMBL" id="CP013109">
    <property type="protein sequence ID" value="APG93611.1"/>
    <property type="molecule type" value="Genomic_DNA"/>
</dbReference>
<organism evidence="2 3">
    <name type="scientific">Sinorhizobium americanum</name>
    <dbReference type="NCBI Taxonomy" id="194963"/>
    <lineage>
        <taxon>Bacteria</taxon>
        <taxon>Pseudomonadati</taxon>
        <taxon>Pseudomonadota</taxon>
        <taxon>Alphaproteobacteria</taxon>
        <taxon>Hyphomicrobiales</taxon>
        <taxon>Rhizobiaceae</taxon>
        <taxon>Sinorhizobium/Ensifer group</taxon>
        <taxon>Sinorhizobium</taxon>
    </lineage>
</organism>
<dbReference type="AlphaFoldDB" id="A0A1L3LU42"/>
<keyword evidence="3" id="KW-1185">Reference proteome</keyword>
<evidence type="ECO:0000313" key="2">
    <source>
        <dbReference type="EMBL" id="APG93611.1"/>
    </source>
</evidence>
<feature type="region of interest" description="Disordered" evidence="1">
    <location>
        <begin position="1"/>
        <end position="27"/>
    </location>
</feature>
<reference evidence="2 3" key="1">
    <citation type="submission" date="2015-10" db="EMBL/GenBank/DDBJ databases">
        <title>Genomic differences between typical nodule nitrogen-fixing rhizobial strains and those coming from bean seeds.</title>
        <authorList>
            <person name="Peralta H."/>
            <person name="Aguilar-Vera A."/>
            <person name="Diaz R."/>
            <person name="Mora Y."/>
            <person name="Martinez-Batallar G."/>
            <person name="Salazar E."/>
            <person name="Vargas-Lagunas C."/>
            <person name="Encarnacion S."/>
            <person name="Girard L."/>
            <person name="Mora J."/>
        </authorList>
    </citation>
    <scope>NUCLEOTIDE SEQUENCE [LARGE SCALE GENOMIC DNA]</scope>
    <source>
        <strain evidence="2 3">CFNEI 73</strain>
        <plasmid evidence="2 3">B</plasmid>
    </source>
</reference>
<name>A0A1L3LU42_9HYPH</name>
<accession>A0A1L3LU42</accession>
<dbReference type="Proteomes" id="UP000182306">
    <property type="component" value="Plasmid B"/>
</dbReference>
<sequence>MFQQTNSCPARPDFAESADVPLSKEDGPFLRQRTMAATIAK</sequence>
<geneLocation type="plasmid" evidence="2 3">
    <name>B</name>
</geneLocation>
<evidence type="ECO:0000313" key="3">
    <source>
        <dbReference type="Proteomes" id="UP000182306"/>
    </source>
</evidence>